<evidence type="ECO:0000256" key="5">
    <source>
        <dbReference type="ARBA" id="ARBA00023242"/>
    </source>
</evidence>
<dbReference type="SMART" id="SM00353">
    <property type="entry name" value="HLH"/>
    <property type="match status" value="1"/>
</dbReference>
<proteinExistence type="predicted"/>
<dbReference type="FunFam" id="4.10.280.10:FF:000004">
    <property type="entry name" value="Basic helix-loop-helix transcription factor"/>
    <property type="match status" value="1"/>
</dbReference>
<keyword evidence="2" id="KW-0805">Transcription regulation</keyword>
<evidence type="ECO:0000256" key="1">
    <source>
        <dbReference type="ARBA" id="ARBA00004123"/>
    </source>
</evidence>
<sequence>MMSQCIAPSWNLRHQRQEHSQVDETYRSSHLDSMHHHMSNFEVTELTWENGQLAMHELGGIFPPPDPTTASLPKPIWEGGGGGGGGGGAGDTLESIVHQAAYCSKQIPNPMPAAQQQQQQEAVQNMEQHVGSVVASCGAKWAENPRPVQKPGPQTPPGTVKKRSRSETERRGLANEHESACASGNAAVSVENNDTTMMTWSYDSPRSSTRTKTNNNDDDSACHGGSENHEEERDIKGETGRSYTTRKGRAAAVHNQSERRRRDRINQKMKALQKLVPNASKTDKASMLDEVIEYLKQLQAQLQMMNQVGFMPQMVMPLGMQQHLHQMSLLARMGMGASLGMGVGMLESPSIGHTPPPQPIPPMMLPNQVTASASRFVPPNFIVPQMTNSDPGASSSAHLQDPYNALLAQSMNIELCNRIAALQRQQQQQQQTPSQVQQTNNQLQPNNRVQPS</sequence>
<evidence type="ECO:0000313" key="8">
    <source>
        <dbReference type="EMBL" id="KAK9684527.1"/>
    </source>
</evidence>
<evidence type="ECO:0000313" key="9">
    <source>
        <dbReference type="Proteomes" id="UP001443914"/>
    </source>
</evidence>
<dbReference type="Proteomes" id="UP001443914">
    <property type="component" value="Unassembled WGS sequence"/>
</dbReference>
<feature type="region of interest" description="Disordered" evidence="6">
    <location>
        <begin position="1"/>
        <end position="28"/>
    </location>
</feature>
<dbReference type="GO" id="GO:0003677">
    <property type="term" value="F:DNA binding"/>
    <property type="evidence" value="ECO:0007669"/>
    <property type="project" value="UniProtKB-KW"/>
</dbReference>
<feature type="compositionally biased region" description="Polar residues" evidence="6">
    <location>
        <begin position="190"/>
        <end position="214"/>
    </location>
</feature>
<feature type="region of interest" description="Disordered" evidence="6">
    <location>
        <begin position="143"/>
        <end position="262"/>
    </location>
</feature>
<dbReference type="Pfam" id="PF00010">
    <property type="entry name" value="HLH"/>
    <property type="match status" value="1"/>
</dbReference>
<dbReference type="InterPro" id="IPR047265">
    <property type="entry name" value="PIF1-like_bHLH"/>
</dbReference>
<keyword evidence="5" id="KW-0539">Nucleus</keyword>
<dbReference type="CDD" id="cd11445">
    <property type="entry name" value="bHLH_AtPIF_like"/>
    <property type="match status" value="1"/>
</dbReference>
<evidence type="ECO:0000256" key="2">
    <source>
        <dbReference type="ARBA" id="ARBA00023015"/>
    </source>
</evidence>
<dbReference type="PANTHER" id="PTHR45855">
    <property type="entry name" value="TRANSCRIPTION FACTOR PIF1-RELATED"/>
    <property type="match status" value="1"/>
</dbReference>
<reference evidence="8" key="1">
    <citation type="submission" date="2024-03" db="EMBL/GenBank/DDBJ databases">
        <title>WGS assembly of Saponaria officinalis var. Norfolk2.</title>
        <authorList>
            <person name="Jenkins J."/>
            <person name="Shu S."/>
            <person name="Grimwood J."/>
            <person name="Barry K."/>
            <person name="Goodstein D."/>
            <person name="Schmutz J."/>
            <person name="Leebens-Mack J."/>
            <person name="Osbourn A."/>
        </authorList>
    </citation>
    <scope>NUCLEOTIDE SEQUENCE [LARGE SCALE GENOMIC DNA]</scope>
    <source>
        <strain evidence="8">JIC</strain>
    </source>
</reference>
<comment type="subcellular location">
    <subcellularLocation>
        <location evidence="1">Nucleus</location>
    </subcellularLocation>
</comment>
<feature type="region of interest" description="Disordered" evidence="6">
    <location>
        <begin position="425"/>
        <end position="452"/>
    </location>
</feature>
<dbReference type="GO" id="GO:0005634">
    <property type="term" value="C:nucleus"/>
    <property type="evidence" value="ECO:0007669"/>
    <property type="project" value="UniProtKB-SubCell"/>
</dbReference>
<dbReference type="InterPro" id="IPR031066">
    <property type="entry name" value="bHLH_ALC-like_plant"/>
</dbReference>
<dbReference type="GO" id="GO:0046983">
    <property type="term" value="F:protein dimerization activity"/>
    <property type="evidence" value="ECO:0007669"/>
    <property type="project" value="InterPro"/>
</dbReference>
<feature type="compositionally biased region" description="Basic and acidic residues" evidence="6">
    <location>
        <begin position="15"/>
        <end position="28"/>
    </location>
</feature>
<dbReference type="InterPro" id="IPR011598">
    <property type="entry name" value="bHLH_dom"/>
</dbReference>
<keyword evidence="9" id="KW-1185">Reference proteome</keyword>
<accession>A0AAW1I574</accession>
<feature type="compositionally biased region" description="Basic and acidic residues" evidence="6">
    <location>
        <begin position="226"/>
        <end position="239"/>
    </location>
</feature>
<feature type="compositionally biased region" description="Low complexity" evidence="6">
    <location>
        <begin position="425"/>
        <end position="442"/>
    </location>
</feature>
<evidence type="ECO:0000259" key="7">
    <source>
        <dbReference type="PROSITE" id="PS50888"/>
    </source>
</evidence>
<dbReference type="SUPFAM" id="SSF47459">
    <property type="entry name" value="HLH, helix-loop-helix DNA-binding domain"/>
    <property type="match status" value="1"/>
</dbReference>
<dbReference type="EMBL" id="JBDFQZ010000010">
    <property type="protein sequence ID" value="KAK9684527.1"/>
    <property type="molecule type" value="Genomic_DNA"/>
</dbReference>
<feature type="compositionally biased region" description="Polar residues" evidence="6">
    <location>
        <begin position="443"/>
        <end position="452"/>
    </location>
</feature>
<evidence type="ECO:0000256" key="4">
    <source>
        <dbReference type="ARBA" id="ARBA00023163"/>
    </source>
</evidence>
<evidence type="ECO:0000256" key="3">
    <source>
        <dbReference type="ARBA" id="ARBA00023125"/>
    </source>
</evidence>
<keyword evidence="3" id="KW-0238">DNA-binding</keyword>
<dbReference type="Gene3D" id="4.10.280.10">
    <property type="entry name" value="Helix-loop-helix DNA-binding domain"/>
    <property type="match status" value="1"/>
</dbReference>
<dbReference type="AlphaFoldDB" id="A0AAW1I574"/>
<feature type="compositionally biased region" description="Basic and acidic residues" evidence="6">
    <location>
        <begin position="165"/>
        <end position="179"/>
    </location>
</feature>
<dbReference type="PANTHER" id="PTHR45855:SF12">
    <property type="entry name" value="TRANSCRIPTION FACTOR PIF7-LIKE ISOFORM X1"/>
    <property type="match status" value="1"/>
</dbReference>
<keyword evidence="4" id="KW-0804">Transcription</keyword>
<organism evidence="8 9">
    <name type="scientific">Saponaria officinalis</name>
    <name type="common">Common soapwort</name>
    <name type="synonym">Lychnis saponaria</name>
    <dbReference type="NCBI Taxonomy" id="3572"/>
    <lineage>
        <taxon>Eukaryota</taxon>
        <taxon>Viridiplantae</taxon>
        <taxon>Streptophyta</taxon>
        <taxon>Embryophyta</taxon>
        <taxon>Tracheophyta</taxon>
        <taxon>Spermatophyta</taxon>
        <taxon>Magnoliopsida</taxon>
        <taxon>eudicotyledons</taxon>
        <taxon>Gunneridae</taxon>
        <taxon>Pentapetalae</taxon>
        <taxon>Caryophyllales</taxon>
        <taxon>Caryophyllaceae</taxon>
        <taxon>Caryophylleae</taxon>
        <taxon>Saponaria</taxon>
    </lineage>
</organism>
<evidence type="ECO:0000256" key="6">
    <source>
        <dbReference type="SAM" id="MobiDB-lite"/>
    </source>
</evidence>
<name>A0AAW1I574_SAPOF</name>
<protein>
    <recommendedName>
        <fullName evidence="7">BHLH domain-containing protein</fullName>
    </recommendedName>
</protein>
<feature type="domain" description="BHLH" evidence="7">
    <location>
        <begin position="249"/>
        <end position="298"/>
    </location>
</feature>
<dbReference type="PROSITE" id="PS50888">
    <property type="entry name" value="BHLH"/>
    <property type="match status" value="1"/>
</dbReference>
<dbReference type="InterPro" id="IPR036638">
    <property type="entry name" value="HLH_DNA-bd_sf"/>
</dbReference>
<gene>
    <name evidence="8" type="ORF">RND81_10G215900</name>
</gene>
<comment type="caution">
    <text evidence="8">The sequence shown here is derived from an EMBL/GenBank/DDBJ whole genome shotgun (WGS) entry which is preliminary data.</text>
</comment>